<protein>
    <submittedName>
        <fullName evidence="1">Uncharacterized protein</fullName>
    </submittedName>
</protein>
<dbReference type="Proteomes" id="UP000789595">
    <property type="component" value="Unassembled WGS sequence"/>
</dbReference>
<accession>A0A7S3ZJQ9</accession>
<dbReference type="EMBL" id="CAKKNE010000003">
    <property type="protein sequence ID" value="CAH0370730.1"/>
    <property type="molecule type" value="Genomic_DNA"/>
</dbReference>
<dbReference type="SUPFAM" id="SSF48403">
    <property type="entry name" value="Ankyrin repeat"/>
    <property type="match status" value="1"/>
</dbReference>
<reference evidence="2" key="2">
    <citation type="submission" date="2021-11" db="EMBL/GenBank/DDBJ databases">
        <authorList>
            <consortium name="Genoscope - CEA"/>
            <person name="William W."/>
        </authorList>
    </citation>
    <scope>NUCLEOTIDE SEQUENCE</scope>
</reference>
<evidence type="ECO:0000313" key="2">
    <source>
        <dbReference type="EMBL" id="CAH0370730.1"/>
    </source>
</evidence>
<evidence type="ECO:0000313" key="1">
    <source>
        <dbReference type="EMBL" id="CAE0685419.1"/>
    </source>
</evidence>
<dbReference type="Gene3D" id="1.25.40.20">
    <property type="entry name" value="Ankyrin repeat-containing domain"/>
    <property type="match status" value="1"/>
</dbReference>
<sequence length="278" mass="30503">MVLDEDIVEAVITGNIDAVKAWIAADQSRVNDFATFPGSEMKFTLLSIAVTGRRDETKLSLVRLLLANGADPSVCHAPGLTALYIASACSSQGEHTVDIVSTLLEAAPLSSQISGGMTPLRAPIVQGFATDGEFDIHRERDAVEVIKLLLRHGAPLDDYPNYSGDRPRFSADASMREGETKFPGLAQNEAFVEAKALISGVRACGGSWKSYCRLPHKQILRLRSLLSRGRARPRREPILERDILEKRAAAAYRSIVFLCKLGDNGIVWKILEFWQVAR</sequence>
<dbReference type="AlphaFoldDB" id="A0A7S3ZJQ9"/>
<reference evidence="1" key="1">
    <citation type="submission" date="2021-01" db="EMBL/GenBank/DDBJ databases">
        <authorList>
            <person name="Corre E."/>
            <person name="Pelletier E."/>
            <person name="Niang G."/>
            <person name="Scheremetjew M."/>
            <person name="Finn R."/>
            <person name="Kale V."/>
            <person name="Holt S."/>
            <person name="Cochrane G."/>
            <person name="Meng A."/>
            <person name="Brown T."/>
            <person name="Cohen L."/>
        </authorList>
    </citation>
    <scope>NUCLEOTIDE SEQUENCE</scope>
    <source>
        <strain evidence="1">CCMP1756</strain>
    </source>
</reference>
<name>A0A7S3ZJQ9_9STRA</name>
<proteinExistence type="predicted"/>
<evidence type="ECO:0000313" key="3">
    <source>
        <dbReference type="Proteomes" id="UP000789595"/>
    </source>
</evidence>
<dbReference type="EMBL" id="HBIW01000999">
    <property type="protein sequence ID" value="CAE0685419.1"/>
    <property type="molecule type" value="Transcribed_RNA"/>
</dbReference>
<keyword evidence="3" id="KW-1185">Reference proteome</keyword>
<gene>
    <name evidence="1" type="ORF">PCAL00307_LOCUS853</name>
    <name evidence="2" type="ORF">PECAL_3P06310</name>
</gene>
<dbReference type="OrthoDB" id="366390at2759"/>
<organism evidence="1">
    <name type="scientific">Pelagomonas calceolata</name>
    <dbReference type="NCBI Taxonomy" id="35677"/>
    <lineage>
        <taxon>Eukaryota</taxon>
        <taxon>Sar</taxon>
        <taxon>Stramenopiles</taxon>
        <taxon>Ochrophyta</taxon>
        <taxon>Pelagophyceae</taxon>
        <taxon>Pelagomonadales</taxon>
        <taxon>Pelagomonadaceae</taxon>
        <taxon>Pelagomonas</taxon>
    </lineage>
</organism>
<dbReference type="InterPro" id="IPR036770">
    <property type="entry name" value="Ankyrin_rpt-contain_sf"/>
</dbReference>